<reference evidence="5" key="1">
    <citation type="submission" date="2017-09" db="EMBL/GenBank/DDBJ databases">
        <title>FDA dAtabase for Regulatory Grade micrObial Sequences (FDA-ARGOS): Supporting development and validation of Infectious Disease Dx tests.</title>
        <authorList>
            <person name="Minogue T."/>
            <person name="Wolcott M."/>
            <person name="Wasieloski L."/>
            <person name="Aguilar W."/>
            <person name="Moore D."/>
            <person name="Tallon L."/>
            <person name="Sadzewicz L."/>
            <person name="Ott S."/>
            <person name="Zhao X."/>
            <person name="Nagaraj S."/>
            <person name="Vavikolanu K."/>
            <person name="Aluvathingal J."/>
            <person name="Nadendla S."/>
            <person name="Sichtig H."/>
        </authorList>
    </citation>
    <scope>NUCLEOTIDE SEQUENCE [LARGE SCALE GENOMIC DNA]</scope>
    <source>
        <strain evidence="5">FDAARGOS_387</strain>
    </source>
</reference>
<dbReference type="PROSITE" id="PS51755">
    <property type="entry name" value="OMPR_PHOB"/>
    <property type="match status" value="1"/>
</dbReference>
<keyword evidence="1 2" id="KW-0238">DNA-binding</keyword>
<protein>
    <submittedName>
        <fullName evidence="4">Winged helix family transcriptional regulator</fullName>
    </submittedName>
</protein>
<organism evidence="4 5">
    <name type="scientific">Budvicia aquatica</name>
    <dbReference type="NCBI Taxonomy" id="82979"/>
    <lineage>
        <taxon>Bacteria</taxon>
        <taxon>Pseudomonadati</taxon>
        <taxon>Pseudomonadota</taxon>
        <taxon>Gammaproteobacteria</taxon>
        <taxon>Enterobacterales</taxon>
        <taxon>Budviciaceae</taxon>
        <taxon>Budvicia</taxon>
    </lineage>
</organism>
<dbReference type="Pfam" id="PF00486">
    <property type="entry name" value="Trans_reg_C"/>
    <property type="match status" value="1"/>
</dbReference>
<dbReference type="AlphaFoldDB" id="A0A2C6DQB7"/>
<evidence type="ECO:0000256" key="1">
    <source>
        <dbReference type="ARBA" id="ARBA00023125"/>
    </source>
</evidence>
<keyword evidence="5" id="KW-1185">Reference proteome</keyword>
<evidence type="ECO:0000313" key="4">
    <source>
        <dbReference type="EMBL" id="PHI30625.1"/>
    </source>
</evidence>
<evidence type="ECO:0000256" key="2">
    <source>
        <dbReference type="PROSITE-ProRule" id="PRU01091"/>
    </source>
</evidence>
<dbReference type="InterPro" id="IPR036388">
    <property type="entry name" value="WH-like_DNA-bd_sf"/>
</dbReference>
<dbReference type="Proteomes" id="UP000224974">
    <property type="component" value="Unassembled WGS sequence"/>
</dbReference>
<proteinExistence type="predicted"/>
<dbReference type="Gene3D" id="1.10.10.10">
    <property type="entry name" value="Winged helix-like DNA-binding domain superfamily/Winged helix DNA-binding domain"/>
    <property type="match status" value="1"/>
</dbReference>
<dbReference type="OrthoDB" id="6485260at2"/>
<gene>
    <name evidence="4" type="ORF">CRN84_15400</name>
</gene>
<comment type="caution">
    <text evidence="4">The sequence shown here is derived from an EMBL/GenBank/DDBJ whole genome shotgun (WGS) entry which is preliminary data.</text>
</comment>
<dbReference type="STRING" id="1111728.GCA_000427805_00187"/>
<dbReference type="SMART" id="SM00862">
    <property type="entry name" value="Trans_reg_C"/>
    <property type="match status" value="1"/>
</dbReference>
<dbReference type="SUPFAM" id="SSF46894">
    <property type="entry name" value="C-terminal effector domain of the bipartite response regulators"/>
    <property type="match status" value="1"/>
</dbReference>
<evidence type="ECO:0000259" key="3">
    <source>
        <dbReference type="PROSITE" id="PS51755"/>
    </source>
</evidence>
<feature type="domain" description="OmpR/PhoB-type" evidence="3">
    <location>
        <begin position="12"/>
        <end position="123"/>
    </location>
</feature>
<name>A0A2C6DQB7_9GAMM</name>
<dbReference type="InterPro" id="IPR016032">
    <property type="entry name" value="Sig_transdc_resp-reg_C-effctor"/>
</dbReference>
<feature type="DNA-binding region" description="OmpR/PhoB-type" evidence="2">
    <location>
        <begin position="12"/>
        <end position="123"/>
    </location>
</feature>
<sequence>MSYGGYMDNKLHGFLIGSDIQVDINNKRLIRVSSGNSDKILNFSAVVLKDIVMKLLIYILTNARDDVVSKEEILKNVWDDNNLSSSNQRLWQVVNELKEKLSLIGISPDFIVNQRGKGYKVNHSYITPLYYKESNYV</sequence>
<evidence type="ECO:0000313" key="5">
    <source>
        <dbReference type="Proteomes" id="UP000224974"/>
    </source>
</evidence>
<accession>A0A2C6DQB7</accession>
<dbReference type="EMBL" id="PDDX01000001">
    <property type="protein sequence ID" value="PHI30625.1"/>
    <property type="molecule type" value="Genomic_DNA"/>
</dbReference>
<dbReference type="GO" id="GO:0006355">
    <property type="term" value="P:regulation of DNA-templated transcription"/>
    <property type="evidence" value="ECO:0007669"/>
    <property type="project" value="InterPro"/>
</dbReference>
<dbReference type="InterPro" id="IPR001867">
    <property type="entry name" value="OmpR/PhoB-type_DNA-bd"/>
</dbReference>
<dbReference type="GO" id="GO:0003677">
    <property type="term" value="F:DNA binding"/>
    <property type="evidence" value="ECO:0007669"/>
    <property type="project" value="UniProtKB-UniRule"/>
</dbReference>
<dbReference type="GO" id="GO:0000160">
    <property type="term" value="P:phosphorelay signal transduction system"/>
    <property type="evidence" value="ECO:0007669"/>
    <property type="project" value="InterPro"/>
</dbReference>